<keyword evidence="3" id="KW-1185">Reference proteome</keyword>
<evidence type="ECO:0000256" key="1">
    <source>
        <dbReference type="SAM" id="MobiDB-lite"/>
    </source>
</evidence>
<organism evidence="2 3">
    <name type="scientific">Thermococcus siculi</name>
    <dbReference type="NCBI Taxonomy" id="72803"/>
    <lineage>
        <taxon>Archaea</taxon>
        <taxon>Methanobacteriati</taxon>
        <taxon>Methanobacteriota</taxon>
        <taxon>Thermococci</taxon>
        <taxon>Thermococcales</taxon>
        <taxon>Thermococcaceae</taxon>
        <taxon>Thermococcus</taxon>
    </lineage>
</organism>
<dbReference type="Proteomes" id="UP000250125">
    <property type="component" value="Chromosome"/>
</dbReference>
<accession>A0A2Z2MSM9</accession>
<feature type="region of interest" description="Disordered" evidence="1">
    <location>
        <begin position="18"/>
        <end position="43"/>
    </location>
</feature>
<name>A0A2Z2MSM9_9EURY</name>
<dbReference type="RefSeq" id="WP_088856901.1">
    <property type="nucleotide sequence ID" value="NZ_CP015103.1"/>
</dbReference>
<evidence type="ECO:0000313" key="3">
    <source>
        <dbReference type="Proteomes" id="UP000250125"/>
    </source>
</evidence>
<gene>
    <name evidence="2" type="ORF">A3L11_10700</name>
</gene>
<proteinExistence type="predicted"/>
<evidence type="ECO:0000313" key="2">
    <source>
        <dbReference type="EMBL" id="ASJ09677.1"/>
    </source>
</evidence>
<dbReference type="AlphaFoldDB" id="A0A2Z2MSM9"/>
<dbReference type="EMBL" id="CP015103">
    <property type="protein sequence ID" value="ASJ09677.1"/>
    <property type="molecule type" value="Genomic_DNA"/>
</dbReference>
<sequence>MAGVITEKEEIEVLMKELPKKPGEPSAFRPGNSGNTSIKRPTRVIDTHLGYLREFDSRDEREG</sequence>
<protein>
    <submittedName>
        <fullName evidence="2">Uncharacterized protein</fullName>
    </submittedName>
</protein>
<dbReference type="KEGG" id="tsl:A3L11_10700"/>
<reference evidence="2 3" key="1">
    <citation type="submission" date="2016-04" db="EMBL/GenBank/DDBJ databases">
        <title>Complete genome sequence of Thermococcus siculi type strain RG-20.</title>
        <authorList>
            <person name="Oger P.M."/>
        </authorList>
    </citation>
    <scope>NUCLEOTIDE SEQUENCE [LARGE SCALE GENOMIC DNA]</scope>
    <source>
        <strain evidence="2 3">RG-20</strain>
    </source>
</reference>
<dbReference type="GeneID" id="33318714"/>